<sequence>MTWLEYSGLGLGPGLGLCGLDPGLGLCGLGPGLNIVWGSHEIVSLVQINKDKTCSSLLPQNNSLPEMALTKTVIGAINFIAMLLSVPIIGAGIWLATQQDNACVQILQWPIIFFGVIVLIVAVAGFIGAFWRISWLLIVYLIAMLVLIVLLACLVGFIYMVTIRGSGHLEPNRAYLEYHLDDFSGFLRHRVESSFKWDLIRSCLSSSSTCGQLNQSFRMAQDFFNAPISPLQSGCCKPPTLCGYTFVNPTYWIMPINNAADMDCLKWNNDQTQLCYGCDSCKAGLLESLKNQWRKADIVLLLALVALISVYLIACCAFKNAKTEKLFDKYKQGRESQGYV</sequence>
<gene>
    <name evidence="7" type="primary">TRN2</name>
    <name evidence="7" type="ORF">SDJN03_03573</name>
</gene>
<dbReference type="GO" id="GO:0016020">
    <property type="term" value="C:membrane"/>
    <property type="evidence" value="ECO:0007669"/>
    <property type="project" value="UniProtKB-SubCell"/>
</dbReference>
<keyword evidence="4 6" id="KW-1133">Transmembrane helix</keyword>
<feature type="transmembrane region" description="Helical" evidence="6">
    <location>
        <begin position="137"/>
        <end position="161"/>
    </location>
</feature>
<protein>
    <submittedName>
        <fullName evidence="7">Protein TORNADO 2</fullName>
    </submittedName>
</protein>
<feature type="transmembrane region" description="Helical" evidence="6">
    <location>
        <begin position="73"/>
        <end position="97"/>
    </location>
</feature>
<dbReference type="PANTHER" id="PTHR32191">
    <property type="entry name" value="TETRASPANIN-8-RELATED"/>
    <property type="match status" value="1"/>
</dbReference>
<comment type="caution">
    <text evidence="7">The sequence shown here is derived from an EMBL/GenBank/DDBJ whole genome shotgun (WGS) entry which is preliminary data.</text>
</comment>
<feature type="transmembrane region" description="Helical" evidence="6">
    <location>
        <begin position="298"/>
        <end position="321"/>
    </location>
</feature>
<dbReference type="EMBL" id="JAGKQH010000002">
    <property type="protein sequence ID" value="KAG6606256.1"/>
    <property type="molecule type" value="Genomic_DNA"/>
</dbReference>
<comment type="similarity">
    <text evidence="2">Belongs to the tetraspanin (TM4SF) family.</text>
</comment>
<evidence type="ECO:0000313" key="7">
    <source>
        <dbReference type="EMBL" id="KAG6606256.1"/>
    </source>
</evidence>
<dbReference type="Proteomes" id="UP000685013">
    <property type="component" value="Chromosome 2"/>
</dbReference>
<keyword evidence="8" id="KW-1185">Reference proteome</keyword>
<evidence type="ECO:0000313" key="8">
    <source>
        <dbReference type="Proteomes" id="UP000685013"/>
    </source>
</evidence>
<evidence type="ECO:0000256" key="3">
    <source>
        <dbReference type="ARBA" id="ARBA00022692"/>
    </source>
</evidence>
<name>A0AAV6P697_9ROSI</name>
<accession>A0AAV6P697</accession>
<proteinExistence type="inferred from homology"/>
<evidence type="ECO:0000256" key="4">
    <source>
        <dbReference type="ARBA" id="ARBA00022989"/>
    </source>
</evidence>
<dbReference type="Pfam" id="PF00335">
    <property type="entry name" value="Tetraspanin"/>
    <property type="match status" value="1"/>
</dbReference>
<dbReference type="InterPro" id="IPR044991">
    <property type="entry name" value="TET_plant"/>
</dbReference>
<comment type="subcellular location">
    <subcellularLocation>
        <location evidence="1">Membrane</location>
        <topology evidence="1">Multi-pass membrane protein</topology>
    </subcellularLocation>
</comment>
<feature type="transmembrane region" description="Helical" evidence="6">
    <location>
        <begin position="109"/>
        <end position="131"/>
    </location>
</feature>
<feature type="non-terminal residue" evidence="7">
    <location>
        <position position="1"/>
    </location>
</feature>
<evidence type="ECO:0000256" key="1">
    <source>
        <dbReference type="ARBA" id="ARBA00004141"/>
    </source>
</evidence>
<dbReference type="InterPro" id="IPR018499">
    <property type="entry name" value="Tetraspanin/Peripherin"/>
</dbReference>
<organism evidence="7 8">
    <name type="scientific">Cucurbita argyrosperma subsp. sororia</name>
    <dbReference type="NCBI Taxonomy" id="37648"/>
    <lineage>
        <taxon>Eukaryota</taxon>
        <taxon>Viridiplantae</taxon>
        <taxon>Streptophyta</taxon>
        <taxon>Embryophyta</taxon>
        <taxon>Tracheophyta</taxon>
        <taxon>Spermatophyta</taxon>
        <taxon>Magnoliopsida</taxon>
        <taxon>eudicotyledons</taxon>
        <taxon>Gunneridae</taxon>
        <taxon>Pentapetalae</taxon>
        <taxon>rosids</taxon>
        <taxon>fabids</taxon>
        <taxon>Cucurbitales</taxon>
        <taxon>Cucurbitaceae</taxon>
        <taxon>Cucurbiteae</taxon>
        <taxon>Cucurbita</taxon>
    </lineage>
</organism>
<evidence type="ECO:0000256" key="5">
    <source>
        <dbReference type="ARBA" id="ARBA00023136"/>
    </source>
</evidence>
<reference evidence="7 8" key="1">
    <citation type="journal article" date="2021" name="Hortic Res">
        <title>The domestication of Cucurbita argyrosperma as revealed by the genome of its wild relative.</title>
        <authorList>
            <person name="Barrera-Redondo J."/>
            <person name="Sanchez-de la Vega G."/>
            <person name="Aguirre-Liguori J.A."/>
            <person name="Castellanos-Morales G."/>
            <person name="Gutierrez-Guerrero Y.T."/>
            <person name="Aguirre-Dugua X."/>
            <person name="Aguirre-Planter E."/>
            <person name="Tenaillon M.I."/>
            <person name="Lira-Saade R."/>
            <person name="Eguiarte L.E."/>
        </authorList>
    </citation>
    <scope>NUCLEOTIDE SEQUENCE [LARGE SCALE GENOMIC DNA]</scope>
    <source>
        <strain evidence="7">JBR-2021</strain>
    </source>
</reference>
<keyword evidence="3 6" id="KW-0812">Transmembrane</keyword>
<evidence type="ECO:0000256" key="2">
    <source>
        <dbReference type="ARBA" id="ARBA00006840"/>
    </source>
</evidence>
<keyword evidence="5 6" id="KW-0472">Membrane</keyword>
<dbReference type="AlphaFoldDB" id="A0AAV6P697"/>
<evidence type="ECO:0000256" key="6">
    <source>
        <dbReference type="SAM" id="Phobius"/>
    </source>
</evidence>
<dbReference type="GO" id="GO:0009734">
    <property type="term" value="P:auxin-activated signaling pathway"/>
    <property type="evidence" value="ECO:0007669"/>
    <property type="project" value="InterPro"/>
</dbReference>